<evidence type="ECO:0000313" key="2">
    <source>
        <dbReference type="Proteomes" id="UP001459105"/>
    </source>
</evidence>
<sequence length="85" mass="9610">MANLYRVQMPIHASITVYVQAESLEDALEKANENYDGYTLSACWQCAEDIDEAMISGSTSINDVFEVDMSDSDEVEKAEEWINEH</sequence>
<dbReference type="Proteomes" id="UP001459105">
    <property type="component" value="Segment"/>
</dbReference>
<reference evidence="1" key="1">
    <citation type="submission" date="2024-03" db="EMBL/GenBank/DDBJ databases">
        <authorList>
            <person name="Lin W."/>
            <person name="Li D."/>
            <person name="Tong Y."/>
        </authorList>
    </citation>
    <scope>NUCLEOTIDE SEQUENCE</scope>
</reference>
<accession>A0AAX4QGJ3</accession>
<evidence type="ECO:0000313" key="1">
    <source>
        <dbReference type="EMBL" id="XAI95473.1"/>
    </source>
</evidence>
<proteinExistence type="predicted"/>
<name>A0AAX4QGJ3_9CAUD</name>
<protein>
    <submittedName>
        <fullName evidence="1">Uncharacterized protein</fullName>
    </submittedName>
</protein>
<organism evidence="1 2">
    <name type="scientific">Microcystis phage Mvi-JY20</name>
    <dbReference type="NCBI Taxonomy" id="3128146"/>
    <lineage>
        <taxon>Viruses</taxon>
        <taxon>Duplodnaviria</taxon>
        <taxon>Heunggongvirae</taxon>
        <taxon>Uroviricota</taxon>
        <taxon>Caudoviricetes</taxon>
    </lineage>
</organism>
<dbReference type="EMBL" id="PP438412">
    <property type="protein sequence ID" value="XAI95473.1"/>
    <property type="molecule type" value="Genomic_DNA"/>
</dbReference>